<dbReference type="InterPro" id="IPR018305">
    <property type="entry name" value="Ribosomal_m50"/>
</dbReference>
<sequence length="409" mass="46251">MKLLASRLSRVLLTDLPQSSSRRFAAVAATASSRSIHTSQPRLNEDDDGLTRAQRVRKRIWGDPGPADPYRELTPEEREKREIARLEAEEAERSKEQASKRKAAKEQVSMERATEYVPDTDARAMLIVGTRGAFRRREWDSKHKFVKFLGKRVSTPEQITAAVRRATIETYAVALAGSDPTAACVRYHGPEYLTDYVAVARAGTATHNYRFDFRSPTIMRRIQEYAADKQPLPSDQDIVKDVAKADADEWTGLPLSDEKLKFAVIKRSMQLTGIRLVDPIINEVRTVNQLLKRFLQIAAQSQTQRLAPVLEANQELQVAPNVSVHPYQLKFTDRERAVGRLETIPIMMAGRIRQEGEVTGRRGHVRASRRAVSKSMLRLRARKMKAWGVLGVESFRARRAPRKAVTTEA</sequence>
<feature type="region of interest" description="Disordered" evidence="7">
    <location>
        <begin position="59"/>
        <end position="78"/>
    </location>
</feature>
<proteinExistence type="inferred from homology"/>
<gene>
    <name evidence="8" type="ORF">TWF696_005120</name>
</gene>
<evidence type="ECO:0000256" key="6">
    <source>
        <dbReference type="ARBA" id="ARBA00035183"/>
    </source>
</evidence>
<evidence type="ECO:0000256" key="7">
    <source>
        <dbReference type="SAM" id="MobiDB-lite"/>
    </source>
</evidence>
<comment type="caution">
    <text evidence="8">The sequence shown here is derived from an EMBL/GenBank/DDBJ whole genome shotgun (WGS) entry which is preliminary data.</text>
</comment>
<reference evidence="8 9" key="1">
    <citation type="submission" date="2019-10" db="EMBL/GenBank/DDBJ databases">
        <authorList>
            <person name="Palmer J.M."/>
        </authorList>
    </citation>
    <scope>NUCLEOTIDE SEQUENCE [LARGE SCALE GENOMIC DNA]</scope>
    <source>
        <strain evidence="8 9">TWF696</strain>
    </source>
</reference>
<dbReference type="GO" id="GO:1990904">
    <property type="term" value="C:ribonucleoprotein complex"/>
    <property type="evidence" value="ECO:0007669"/>
    <property type="project" value="UniProtKB-KW"/>
</dbReference>
<feature type="compositionally biased region" description="Polar residues" evidence="7">
    <location>
        <begin position="30"/>
        <end position="42"/>
    </location>
</feature>
<keyword evidence="4" id="KW-0496">Mitochondrion</keyword>
<evidence type="ECO:0000313" key="8">
    <source>
        <dbReference type="EMBL" id="KAK6353130.1"/>
    </source>
</evidence>
<comment type="similarity">
    <text evidence="2">Belongs to the mitochondrion-specific ribosomal protein mL50 family.</text>
</comment>
<evidence type="ECO:0000256" key="5">
    <source>
        <dbReference type="ARBA" id="ARBA00023274"/>
    </source>
</evidence>
<feature type="region of interest" description="Disordered" evidence="7">
    <location>
        <begin position="30"/>
        <end position="51"/>
    </location>
</feature>
<organism evidence="8 9">
    <name type="scientific">Orbilia brochopaga</name>
    <dbReference type="NCBI Taxonomy" id="3140254"/>
    <lineage>
        <taxon>Eukaryota</taxon>
        <taxon>Fungi</taxon>
        <taxon>Dikarya</taxon>
        <taxon>Ascomycota</taxon>
        <taxon>Pezizomycotina</taxon>
        <taxon>Orbiliomycetes</taxon>
        <taxon>Orbiliales</taxon>
        <taxon>Orbiliaceae</taxon>
        <taxon>Orbilia</taxon>
    </lineage>
</organism>
<feature type="region of interest" description="Disordered" evidence="7">
    <location>
        <begin position="87"/>
        <end position="107"/>
    </location>
</feature>
<evidence type="ECO:0000256" key="4">
    <source>
        <dbReference type="ARBA" id="ARBA00023128"/>
    </source>
</evidence>
<dbReference type="EMBL" id="JAVHNQ010000003">
    <property type="protein sequence ID" value="KAK6353130.1"/>
    <property type="molecule type" value="Genomic_DNA"/>
</dbReference>
<dbReference type="AlphaFoldDB" id="A0AAV9V0P0"/>
<evidence type="ECO:0000256" key="2">
    <source>
        <dbReference type="ARBA" id="ARBA00008860"/>
    </source>
</evidence>
<dbReference type="Proteomes" id="UP001375240">
    <property type="component" value="Unassembled WGS sequence"/>
</dbReference>
<comment type="subcellular location">
    <subcellularLocation>
        <location evidence="1">Mitochondrion</location>
    </subcellularLocation>
</comment>
<keyword evidence="5" id="KW-0687">Ribonucleoprotein</keyword>
<keyword evidence="9" id="KW-1185">Reference proteome</keyword>
<dbReference type="GO" id="GO:0005739">
    <property type="term" value="C:mitochondrion"/>
    <property type="evidence" value="ECO:0007669"/>
    <property type="project" value="UniProtKB-SubCell"/>
</dbReference>
<evidence type="ECO:0000256" key="1">
    <source>
        <dbReference type="ARBA" id="ARBA00004173"/>
    </source>
</evidence>
<accession>A0AAV9V0P0</accession>
<feature type="compositionally biased region" description="Basic and acidic residues" evidence="7">
    <location>
        <begin position="69"/>
        <end position="78"/>
    </location>
</feature>
<evidence type="ECO:0000256" key="3">
    <source>
        <dbReference type="ARBA" id="ARBA00022980"/>
    </source>
</evidence>
<protein>
    <recommendedName>
        <fullName evidence="6">Large ribosomal subunit protein mL50</fullName>
    </recommendedName>
</protein>
<keyword evidence="3" id="KW-0689">Ribosomal protein</keyword>
<name>A0AAV9V0P0_9PEZI</name>
<evidence type="ECO:0000313" key="9">
    <source>
        <dbReference type="Proteomes" id="UP001375240"/>
    </source>
</evidence>
<dbReference type="GO" id="GO:0005840">
    <property type="term" value="C:ribosome"/>
    <property type="evidence" value="ECO:0007669"/>
    <property type="project" value="UniProtKB-KW"/>
</dbReference>
<dbReference type="Pfam" id="PF10501">
    <property type="entry name" value="Ribosomal_L50"/>
    <property type="match status" value="1"/>
</dbReference>